<gene>
    <name evidence="10" type="ORF">GCM10011401_12570</name>
</gene>
<dbReference type="EMBL" id="BMIS01000004">
    <property type="protein sequence ID" value="GGE66732.1"/>
    <property type="molecule type" value="Genomic_DNA"/>
</dbReference>
<evidence type="ECO:0000256" key="4">
    <source>
        <dbReference type="ARBA" id="ARBA00022475"/>
    </source>
</evidence>
<evidence type="ECO:0000313" key="11">
    <source>
        <dbReference type="Proteomes" id="UP000633136"/>
    </source>
</evidence>
<keyword evidence="6 9" id="KW-1133">Transmembrane helix</keyword>
<reference evidence="10" key="1">
    <citation type="journal article" date="2014" name="Int. J. Syst. Evol. Microbiol.">
        <title>Complete genome sequence of Corynebacterium casei LMG S-19264T (=DSM 44701T), isolated from a smear-ripened cheese.</title>
        <authorList>
            <consortium name="US DOE Joint Genome Institute (JGI-PGF)"/>
            <person name="Walter F."/>
            <person name="Albersmeier A."/>
            <person name="Kalinowski J."/>
            <person name="Ruckert C."/>
        </authorList>
    </citation>
    <scope>NUCLEOTIDE SEQUENCE</scope>
    <source>
        <strain evidence="10">CGMCC 1.15388</strain>
    </source>
</reference>
<feature type="transmembrane region" description="Helical" evidence="9">
    <location>
        <begin position="196"/>
        <end position="219"/>
    </location>
</feature>
<feature type="transmembrane region" description="Helical" evidence="9">
    <location>
        <begin position="538"/>
        <end position="558"/>
    </location>
</feature>
<keyword evidence="4" id="KW-1003">Cell membrane</keyword>
<protein>
    <submittedName>
        <fullName evidence="10">Choline transporter</fullName>
    </submittedName>
</protein>
<feature type="transmembrane region" description="Helical" evidence="9">
    <location>
        <begin position="377"/>
        <end position="394"/>
    </location>
</feature>
<keyword evidence="7 9" id="KW-0472">Membrane</keyword>
<dbReference type="PANTHER" id="PTHR30047">
    <property type="entry name" value="HIGH-AFFINITY CHOLINE TRANSPORT PROTEIN-RELATED"/>
    <property type="match status" value="1"/>
</dbReference>
<dbReference type="Proteomes" id="UP000633136">
    <property type="component" value="Unassembled WGS sequence"/>
</dbReference>
<dbReference type="AlphaFoldDB" id="A0A917AQA0"/>
<feature type="region of interest" description="Disordered" evidence="8">
    <location>
        <begin position="1"/>
        <end position="25"/>
    </location>
</feature>
<feature type="transmembrane region" description="Helical" evidence="9">
    <location>
        <begin position="145"/>
        <end position="164"/>
    </location>
</feature>
<comment type="caution">
    <text evidence="10">The sequence shown here is derived from an EMBL/GenBank/DDBJ whole genome shotgun (WGS) entry which is preliminary data.</text>
</comment>
<evidence type="ECO:0000256" key="1">
    <source>
        <dbReference type="ARBA" id="ARBA00004651"/>
    </source>
</evidence>
<dbReference type="PANTHER" id="PTHR30047:SF7">
    <property type="entry name" value="HIGH-AFFINITY CHOLINE TRANSPORT PROTEIN"/>
    <property type="match status" value="1"/>
</dbReference>
<name>A0A917AQA0_9MICC</name>
<evidence type="ECO:0000256" key="3">
    <source>
        <dbReference type="ARBA" id="ARBA00022448"/>
    </source>
</evidence>
<evidence type="ECO:0000256" key="9">
    <source>
        <dbReference type="SAM" id="Phobius"/>
    </source>
</evidence>
<dbReference type="GO" id="GO:0022857">
    <property type="term" value="F:transmembrane transporter activity"/>
    <property type="evidence" value="ECO:0007669"/>
    <property type="project" value="InterPro"/>
</dbReference>
<feature type="transmembrane region" description="Helical" evidence="9">
    <location>
        <begin position="247"/>
        <end position="268"/>
    </location>
</feature>
<feature type="transmembrane region" description="Helical" evidence="9">
    <location>
        <begin position="406"/>
        <end position="425"/>
    </location>
</feature>
<evidence type="ECO:0000256" key="2">
    <source>
        <dbReference type="ARBA" id="ARBA00005658"/>
    </source>
</evidence>
<keyword evidence="3" id="KW-0813">Transport</keyword>
<organism evidence="10 11">
    <name type="scientific">Nesterenkonia cremea</name>
    <dbReference type="NCBI Taxonomy" id="1882340"/>
    <lineage>
        <taxon>Bacteria</taxon>
        <taxon>Bacillati</taxon>
        <taxon>Actinomycetota</taxon>
        <taxon>Actinomycetes</taxon>
        <taxon>Micrococcales</taxon>
        <taxon>Micrococcaceae</taxon>
        <taxon>Nesterenkonia</taxon>
    </lineage>
</organism>
<keyword evidence="11" id="KW-1185">Reference proteome</keyword>
<feature type="transmembrane region" description="Helical" evidence="9">
    <location>
        <begin position="507"/>
        <end position="526"/>
    </location>
</feature>
<evidence type="ECO:0000256" key="8">
    <source>
        <dbReference type="SAM" id="MobiDB-lite"/>
    </source>
</evidence>
<feature type="transmembrane region" description="Helical" evidence="9">
    <location>
        <begin position="67"/>
        <end position="85"/>
    </location>
</feature>
<dbReference type="NCBIfam" id="TIGR00842">
    <property type="entry name" value="bcct"/>
    <property type="match status" value="1"/>
</dbReference>
<feature type="transmembrane region" description="Helical" evidence="9">
    <location>
        <begin position="105"/>
        <end position="125"/>
    </location>
</feature>
<sequence length="687" mass="75261">MHTRMADDQPQSRSKITEEARKKSRQAGRTLRALDYRRPDYPHNIHPALVPGIGIDEQRRRYSIDKFVLAVAGLLTVGFVIWGLTAPAQVASVADQAFTWVTFNISWLFNITAAVILVVMLVLAFSSYGQIPLGKDDEGPEFSTFAWISMLFAAGLGIGVLFFGPSEPLDYYTSPPPMTTEAETTEALHYSLGQTFYHWGFHAWAIYALVGGAVAYAAYRRGRVLLMSSIFRTLFGKRHSEGFAGQMVDIFAIIATLFGTAATVGIAAMQVQQGVTIVSGWSDTGNTLLIAIIAVLTIGFILSAVSGVSRGIRYLSNINIVMTLGVVGLVFIAGPTLFLANLLPSGLVAYLGNMFDMMSRSASWGEDTQEFQSWWTVYYWAWWISWSPFVGIFIARISRGRTIRQFILGVITIPTLLLVLSYGVLGGTAMWMRSEGYPGFEDDADGNLALAPPEVFYTVIDNLPWLSTWVPVVSIAVLLVFAITALDSASTVMGMLSSRGSQNPRPTVVVFWGLVMTGIALVMLLLGDEMALEGLQQLVIITAVPFAIVILLIILAWFRELQTDPRAIRLRYADRAMRNAVIDGVNRYGDDFALEVGPTDPGQGAGAIIDSVHSDYTEWYRRTDENGDPVGYNYETGEWADGYDPETGEITTVPAAEEELDADQTGADQSSTEQSSTEPPDADQPRA</sequence>
<feature type="transmembrane region" description="Helical" evidence="9">
    <location>
        <begin position="320"/>
        <end position="343"/>
    </location>
</feature>
<feature type="transmembrane region" description="Helical" evidence="9">
    <location>
        <begin position="288"/>
        <end position="308"/>
    </location>
</feature>
<comment type="subcellular location">
    <subcellularLocation>
        <location evidence="1">Cell membrane</location>
        <topology evidence="1">Multi-pass membrane protein</topology>
    </subcellularLocation>
</comment>
<dbReference type="InterPro" id="IPR000060">
    <property type="entry name" value="BCCT_transptr"/>
</dbReference>
<feature type="region of interest" description="Disordered" evidence="8">
    <location>
        <begin position="637"/>
        <end position="687"/>
    </location>
</feature>
<evidence type="ECO:0000256" key="5">
    <source>
        <dbReference type="ARBA" id="ARBA00022692"/>
    </source>
</evidence>
<evidence type="ECO:0000256" key="7">
    <source>
        <dbReference type="ARBA" id="ARBA00023136"/>
    </source>
</evidence>
<comment type="similarity">
    <text evidence="2">Belongs to the BCCT transporter (TC 2.A.15) family.</text>
</comment>
<keyword evidence="5 9" id="KW-0812">Transmembrane</keyword>
<dbReference type="Pfam" id="PF02028">
    <property type="entry name" value="BCCT"/>
    <property type="match status" value="1"/>
</dbReference>
<reference evidence="10" key="2">
    <citation type="submission" date="2020-09" db="EMBL/GenBank/DDBJ databases">
        <authorList>
            <person name="Sun Q."/>
            <person name="Zhou Y."/>
        </authorList>
    </citation>
    <scope>NUCLEOTIDE SEQUENCE</scope>
    <source>
        <strain evidence="10">CGMCC 1.15388</strain>
    </source>
</reference>
<feature type="compositionally biased region" description="Polar residues" evidence="8">
    <location>
        <begin position="666"/>
        <end position="678"/>
    </location>
</feature>
<proteinExistence type="inferred from homology"/>
<evidence type="ECO:0000256" key="6">
    <source>
        <dbReference type="ARBA" id="ARBA00022989"/>
    </source>
</evidence>
<evidence type="ECO:0000313" key="10">
    <source>
        <dbReference type="EMBL" id="GGE66732.1"/>
    </source>
</evidence>
<feature type="transmembrane region" description="Helical" evidence="9">
    <location>
        <begin position="466"/>
        <end position="486"/>
    </location>
</feature>
<accession>A0A917AQA0</accession>
<dbReference type="GO" id="GO:0005886">
    <property type="term" value="C:plasma membrane"/>
    <property type="evidence" value="ECO:0007669"/>
    <property type="project" value="UniProtKB-SubCell"/>
</dbReference>